<gene>
    <name evidence="3" type="ORF">ACFQE6_14410</name>
</gene>
<protein>
    <recommendedName>
        <fullName evidence="5">BZIP transcription factor</fullName>
    </recommendedName>
</protein>
<reference evidence="3 4" key="1">
    <citation type="journal article" date="2019" name="Int. J. Syst. Evol. Microbiol.">
        <title>The Global Catalogue of Microorganisms (GCM) 10K type strain sequencing project: providing services to taxonomists for standard genome sequencing and annotation.</title>
        <authorList>
            <consortium name="The Broad Institute Genomics Platform"/>
            <consortium name="The Broad Institute Genome Sequencing Center for Infectious Disease"/>
            <person name="Wu L."/>
            <person name="Ma J."/>
        </authorList>
    </citation>
    <scope>NUCLEOTIDE SEQUENCE [LARGE SCALE GENOMIC DNA]</scope>
    <source>
        <strain evidence="3 4">LMG 29247</strain>
    </source>
</reference>
<feature type="coiled-coil region" evidence="1">
    <location>
        <begin position="66"/>
        <end position="103"/>
    </location>
</feature>
<dbReference type="Proteomes" id="UP001596383">
    <property type="component" value="Unassembled WGS sequence"/>
</dbReference>
<organism evidence="3 4">
    <name type="scientific">Natrinema soli</name>
    <dbReference type="NCBI Taxonomy" id="1930624"/>
    <lineage>
        <taxon>Archaea</taxon>
        <taxon>Methanobacteriati</taxon>
        <taxon>Methanobacteriota</taxon>
        <taxon>Stenosarchaea group</taxon>
        <taxon>Halobacteria</taxon>
        <taxon>Halobacteriales</taxon>
        <taxon>Natrialbaceae</taxon>
        <taxon>Natrinema</taxon>
    </lineage>
</organism>
<feature type="region of interest" description="Disordered" evidence="2">
    <location>
        <begin position="1"/>
        <end position="33"/>
    </location>
</feature>
<dbReference type="AlphaFoldDB" id="A0ABD5SLT4"/>
<sequence length="111" mass="12742">MDIFPDNRSTRDYDPTTDRFTADGGLEPTEESVATSLEDFGADVSHRKVEHDSITRASEFGIDDRVDELEATLGEKDDRINELEATNEALREQLSDYQEVLERRDQYLNLE</sequence>
<keyword evidence="1" id="KW-0175">Coiled coil</keyword>
<evidence type="ECO:0000313" key="3">
    <source>
        <dbReference type="EMBL" id="MFC6766141.1"/>
    </source>
</evidence>
<dbReference type="RefSeq" id="WP_273739130.1">
    <property type="nucleotide sequence ID" value="NZ_JAQIVI010000214.1"/>
</dbReference>
<dbReference type="EMBL" id="JBHSWV010000214">
    <property type="protein sequence ID" value="MFC6766141.1"/>
    <property type="molecule type" value="Genomic_DNA"/>
</dbReference>
<name>A0ABD5SLT4_9EURY</name>
<evidence type="ECO:0000313" key="4">
    <source>
        <dbReference type="Proteomes" id="UP001596383"/>
    </source>
</evidence>
<feature type="compositionally biased region" description="Basic and acidic residues" evidence="2">
    <location>
        <begin position="8"/>
        <end position="21"/>
    </location>
</feature>
<comment type="caution">
    <text evidence="3">The sequence shown here is derived from an EMBL/GenBank/DDBJ whole genome shotgun (WGS) entry which is preliminary data.</text>
</comment>
<keyword evidence="4" id="KW-1185">Reference proteome</keyword>
<proteinExistence type="predicted"/>
<accession>A0ABD5SLT4</accession>
<evidence type="ECO:0008006" key="5">
    <source>
        <dbReference type="Google" id="ProtNLM"/>
    </source>
</evidence>
<evidence type="ECO:0000256" key="2">
    <source>
        <dbReference type="SAM" id="MobiDB-lite"/>
    </source>
</evidence>
<evidence type="ECO:0000256" key="1">
    <source>
        <dbReference type="SAM" id="Coils"/>
    </source>
</evidence>